<dbReference type="InterPro" id="IPR050490">
    <property type="entry name" value="Bact_solute-bd_prot1"/>
</dbReference>
<evidence type="ECO:0000256" key="6">
    <source>
        <dbReference type="ARBA" id="ARBA00023139"/>
    </source>
</evidence>
<dbReference type="Pfam" id="PF01547">
    <property type="entry name" value="SBP_bac_1"/>
    <property type="match status" value="1"/>
</dbReference>
<evidence type="ECO:0000256" key="3">
    <source>
        <dbReference type="ARBA" id="ARBA00022475"/>
    </source>
</evidence>
<dbReference type="PROSITE" id="PS51257">
    <property type="entry name" value="PROKAR_LIPOPROTEIN"/>
    <property type="match status" value="1"/>
</dbReference>
<evidence type="ECO:0000256" key="8">
    <source>
        <dbReference type="SAM" id="SignalP"/>
    </source>
</evidence>
<evidence type="ECO:0000313" key="10">
    <source>
        <dbReference type="Proteomes" id="UP000682811"/>
    </source>
</evidence>
<evidence type="ECO:0000256" key="5">
    <source>
        <dbReference type="ARBA" id="ARBA00023136"/>
    </source>
</evidence>
<comment type="similarity">
    <text evidence="1">Belongs to the bacterial solute-binding protein 1 family.</text>
</comment>
<dbReference type="RefSeq" id="WP_212977111.1">
    <property type="nucleotide sequence ID" value="NZ_AP025343.1"/>
</dbReference>
<evidence type="ECO:0000256" key="7">
    <source>
        <dbReference type="ARBA" id="ARBA00023288"/>
    </source>
</evidence>
<accession>A0A920CMA4</accession>
<feature type="chain" id="PRO_5038757564" evidence="8">
    <location>
        <begin position="21"/>
        <end position="453"/>
    </location>
</feature>
<dbReference type="PANTHER" id="PTHR43649">
    <property type="entry name" value="ARABINOSE-BINDING PROTEIN-RELATED"/>
    <property type="match status" value="1"/>
</dbReference>
<keyword evidence="4 8" id="KW-0732">Signal</keyword>
<gene>
    <name evidence="9" type="ORF">J34TS1_08110</name>
</gene>
<proteinExistence type="inferred from homology"/>
<dbReference type="PANTHER" id="PTHR43649:SF33">
    <property type="entry name" value="POLYGALACTURONAN_RHAMNOGALACTURONAN-BINDING PROTEIN YTCQ"/>
    <property type="match status" value="1"/>
</dbReference>
<reference evidence="9 10" key="1">
    <citation type="submission" date="2021-03" db="EMBL/GenBank/DDBJ databases">
        <title>Antimicrobial resistance genes in bacteria isolated from Japanese honey, and their potential for conferring macrolide and lincosamide resistance in the American foulbrood pathogen Paenibacillus larvae.</title>
        <authorList>
            <person name="Okamoto M."/>
            <person name="Kumagai M."/>
            <person name="Kanamori H."/>
            <person name="Takamatsu D."/>
        </authorList>
    </citation>
    <scope>NUCLEOTIDE SEQUENCE [LARGE SCALE GENOMIC DNA]</scope>
    <source>
        <strain evidence="9 10">J34TS1</strain>
    </source>
</reference>
<dbReference type="InterPro" id="IPR006059">
    <property type="entry name" value="SBP"/>
</dbReference>
<evidence type="ECO:0000313" key="9">
    <source>
        <dbReference type="EMBL" id="GIO46046.1"/>
    </source>
</evidence>
<dbReference type="Proteomes" id="UP000682811">
    <property type="component" value="Unassembled WGS sequence"/>
</dbReference>
<comment type="caution">
    <text evidence="9">The sequence shown here is derived from an EMBL/GenBank/DDBJ whole genome shotgun (WGS) entry which is preliminary data.</text>
</comment>
<dbReference type="Gene3D" id="3.40.190.10">
    <property type="entry name" value="Periplasmic binding protein-like II"/>
    <property type="match status" value="2"/>
</dbReference>
<sequence length="453" mass="50333">MFKRLITLSLSLVMASGLLAGCSGSSGGKEPSTAAPQEGENNGGKVTLKVAFFQGGYGDAWFKWLKEEFEKENQNVTVELEGNPKMNDIIQPRIEANTNVPDVVFVDDSLMRKWGPAGKLVDLTDMYNEKLPDGKTIEEKITDSTDKSMDVFGKKYGVPLAQLSQGIIYNVKMFEDNGWNFPSTWEELEQLAEQIKAKGIAPLIYPGQYPYYLFPFGHASYLQYGGPEFIEKLTNPTEADIPGLYEDPAFKRTFTLLDQMFKDKWMLDGTLALNHTESQMEFLRGKAAMILNGAWLENEMKDSIPEGFQMKMMPFPPAKDAVVHEPVLESLTSGFGGIPSVSNNIETAKKFLQFSSTEEANRRFTELTGSSRAFTYSVEGLNISDFTKSAIEATNKYKTVALIYAPQAITDSPGIDAYAAIAARSKTVEEVIQANVKAAPNKWKENQKLINTK</sequence>
<organism evidence="9 10">
    <name type="scientific">Paenibacillus azoreducens</name>
    <dbReference type="NCBI Taxonomy" id="116718"/>
    <lineage>
        <taxon>Bacteria</taxon>
        <taxon>Bacillati</taxon>
        <taxon>Bacillota</taxon>
        <taxon>Bacilli</taxon>
        <taxon>Bacillales</taxon>
        <taxon>Paenibacillaceae</taxon>
        <taxon>Paenibacillus</taxon>
    </lineage>
</organism>
<dbReference type="PROSITE" id="PS01037">
    <property type="entry name" value="SBP_BACTERIAL_1"/>
    <property type="match status" value="1"/>
</dbReference>
<keyword evidence="3" id="KW-1003">Cell membrane</keyword>
<evidence type="ECO:0000256" key="1">
    <source>
        <dbReference type="ARBA" id="ARBA00008520"/>
    </source>
</evidence>
<protein>
    <submittedName>
        <fullName evidence="9">Carbohydrate ABC transporter, N-acetylglucosamine/diacetylchitobiose-binding protein</fullName>
    </submittedName>
</protein>
<dbReference type="SUPFAM" id="SSF53850">
    <property type="entry name" value="Periplasmic binding protein-like II"/>
    <property type="match status" value="1"/>
</dbReference>
<evidence type="ECO:0000256" key="2">
    <source>
        <dbReference type="ARBA" id="ARBA00022448"/>
    </source>
</evidence>
<feature type="signal peptide" evidence="8">
    <location>
        <begin position="1"/>
        <end position="20"/>
    </location>
</feature>
<dbReference type="GO" id="GO:0055085">
    <property type="term" value="P:transmembrane transport"/>
    <property type="evidence" value="ECO:0007669"/>
    <property type="project" value="InterPro"/>
</dbReference>
<dbReference type="EMBL" id="BORT01000002">
    <property type="protein sequence ID" value="GIO46046.1"/>
    <property type="molecule type" value="Genomic_DNA"/>
</dbReference>
<keyword evidence="2" id="KW-0813">Transport</keyword>
<keyword evidence="5" id="KW-0472">Membrane</keyword>
<evidence type="ECO:0000256" key="4">
    <source>
        <dbReference type="ARBA" id="ARBA00022729"/>
    </source>
</evidence>
<name>A0A920CMA4_9BACL</name>
<keyword evidence="7" id="KW-0449">Lipoprotein</keyword>
<keyword evidence="10" id="KW-1185">Reference proteome</keyword>
<dbReference type="InterPro" id="IPR006061">
    <property type="entry name" value="SBP_1_CS"/>
</dbReference>
<dbReference type="AlphaFoldDB" id="A0A920CMA4"/>
<keyword evidence="6" id="KW-0564">Palmitate</keyword>